<keyword evidence="5 7" id="KW-0472">Membrane</keyword>
<dbReference type="InterPro" id="IPR050189">
    <property type="entry name" value="MFS_Efflux_Transporters"/>
</dbReference>
<evidence type="ECO:0000256" key="5">
    <source>
        <dbReference type="ARBA" id="ARBA00023136"/>
    </source>
</evidence>
<gene>
    <name evidence="8" type="ORF">GV794_07065</name>
</gene>
<protein>
    <submittedName>
        <fullName evidence="8">MFS transporter</fullName>
    </submittedName>
</protein>
<dbReference type="PANTHER" id="PTHR43124">
    <property type="entry name" value="PURINE EFFLUX PUMP PBUE"/>
    <property type="match status" value="1"/>
</dbReference>
<organism evidence="8 9">
    <name type="scientific">Nocardia cyriacigeorgica</name>
    <dbReference type="NCBI Taxonomy" id="135487"/>
    <lineage>
        <taxon>Bacteria</taxon>
        <taxon>Bacillati</taxon>
        <taxon>Actinomycetota</taxon>
        <taxon>Actinomycetes</taxon>
        <taxon>Mycobacteriales</taxon>
        <taxon>Nocardiaceae</taxon>
        <taxon>Nocardia</taxon>
    </lineage>
</organism>
<evidence type="ECO:0000313" key="8">
    <source>
        <dbReference type="EMBL" id="NEW55410.1"/>
    </source>
</evidence>
<feature type="transmembrane region" description="Helical" evidence="7">
    <location>
        <begin position="118"/>
        <end position="144"/>
    </location>
</feature>
<dbReference type="SUPFAM" id="SSF103473">
    <property type="entry name" value="MFS general substrate transporter"/>
    <property type="match status" value="1"/>
</dbReference>
<proteinExistence type="predicted"/>
<dbReference type="Proteomes" id="UP000470876">
    <property type="component" value="Unassembled WGS sequence"/>
</dbReference>
<accession>A0ABX0CM67</accession>
<name>A0ABX0CM67_9NOCA</name>
<evidence type="ECO:0000256" key="2">
    <source>
        <dbReference type="ARBA" id="ARBA00022475"/>
    </source>
</evidence>
<feature type="transmembrane region" description="Helical" evidence="7">
    <location>
        <begin position="183"/>
        <end position="206"/>
    </location>
</feature>
<dbReference type="Gene3D" id="1.20.1250.20">
    <property type="entry name" value="MFS general substrate transporter like domains"/>
    <property type="match status" value="1"/>
</dbReference>
<feature type="region of interest" description="Disordered" evidence="6">
    <location>
        <begin position="1"/>
        <end position="32"/>
    </location>
</feature>
<evidence type="ECO:0000256" key="7">
    <source>
        <dbReference type="SAM" id="Phobius"/>
    </source>
</evidence>
<evidence type="ECO:0000256" key="4">
    <source>
        <dbReference type="ARBA" id="ARBA00022989"/>
    </source>
</evidence>
<feature type="transmembrane region" description="Helical" evidence="7">
    <location>
        <begin position="61"/>
        <end position="82"/>
    </location>
</feature>
<dbReference type="PANTHER" id="PTHR43124:SF3">
    <property type="entry name" value="CHLORAMPHENICOL EFFLUX PUMP RV0191"/>
    <property type="match status" value="1"/>
</dbReference>
<feature type="transmembrane region" description="Helical" evidence="7">
    <location>
        <begin position="94"/>
        <end position="112"/>
    </location>
</feature>
<dbReference type="EMBL" id="JAAGUX010000008">
    <property type="protein sequence ID" value="NEW55410.1"/>
    <property type="molecule type" value="Genomic_DNA"/>
</dbReference>
<keyword evidence="3 7" id="KW-0812">Transmembrane</keyword>
<feature type="transmembrane region" description="Helical" evidence="7">
    <location>
        <begin position="156"/>
        <end position="177"/>
    </location>
</feature>
<evidence type="ECO:0000313" key="9">
    <source>
        <dbReference type="Proteomes" id="UP000470876"/>
    </source>
</evidence>
<dbReference type="Pfam" id="PF07690">
    <property type="entry name" value="MFS_1"/>
    <property type="match status" value="1"/>
</dbReference>
<sequence length="207" mass="21939">MPGRRRLDRTRQTVTTGRHRPPQPNRDYRREAGDSRRSAHFASYTHFSPIVVEALGGDVPIAFYLLLFGASGLAGVVLVGRFNDRWPQRSTEMTVGIFALSALGVMITLAHAPRVVEYGLLAVTVVAWGAATAAVASVLQSAIIRVAGAERERASAFYVTCFQIGIASGAAIGAVLLGVSIMWLPVVTLLCAVATLVGVVCSKAAFG</sequence>
<dbReference type="InterPro" id="IPR036259">
    <property type="entry name" value="MFS_trans_sf"/>
</dbReference>
<keyword evidence="9" id="KW-1185">Reference proteome</keyword>
<evidence type="ECO:0000256" key="6">
    <source>
        <dbReference type="SAM" id="MobiDB-lite"/>
    </source>
</evidence>
<comment type="subcellular location">
    <subcellularLocation>
        <location evidence="1">Cell membrane</location>
        <topology evidence="1">Multi-pass membrane protein</topology>
    </subcellularLocation>
</comment>
<keyword evidence="4 7" id="KW-1133">Transmembrane helix</keyword>
<dbReference type="InterPro" id="IPR011701">
    <property type="entry name" value="MFS"/>
</dbReference>
<comment type="caution">
    <text evidence="8">The sequence shown here is derived from an EMBL/GenBank/DDBJ whole genome shotgun (WGS) entry which is preliminary data.</text>
</comment>
<reference evidence="8 9" key="1">
    <citation type="submission" date="2020-01" db="EMBL/GenBank/DDBJ databases">
        <title>Genetics and antimicrobial susceptibilities of Nocardia species isolated from the soil; a comparison with species isolated from humans.</title>
        <authorList>
            <person name="Carrasco G."/>
            <person name="Monzon S."/>
            <person name="Sansegundo M."/>
            <person name="Garcia E."/>
            <person name="Garrido N."/>
            <person name="Medina M.J."/>
            <person name="Villalon P."/>
            <person name="Ramirez-Arocha A.C."/>
            <person name="Jimenez P."/>
            <person name="Cuesta I."/>
            <person name="Valdezate S."/>
        </authorList>
    </citation>
    <scope>NUCLEOTIDE SEQUENCE [LARGE SCALE GENOMIC DNA]</scope>
    <source>
        <strain evidence="8 9">CNM20110649</strain>
    </source>
</reference>
<keyword evidence="2" id="KW-1003">Cell membrane</keyword>
<evidence type="ECO:0000256" key="1">
    <source>
        <dbReference type="ARBA" id="ARBA00004651"/>
    </source>
</evidence>
<evidence type="ECO:0000256" key="3">
    <source>
        <dbReference type="ARBA" id="ARBA00022692"/>
    </source>
</evidence>